<accession>A0ABT6Y0Q3</accession>
<dbReference type="EMBL" id="JASGCB010000026">
    <property type="protein sequence ID" value="MDI9260924.1"/>
    <property type="molecule type" value="Genomic_DNA"/>
</dbReference>
<gene>
    <name evidence="2" type="ORF">QID03_12210</name>
</gene>
<name>A0ABT6Y0Q3_ALISE</name>
<evidence type="ECO:0000256" key="1">
    <source>
        <dbReference type="SAM" id="MobiDB-lite"/>
    </source>
</evidence>
<reference evidence="2 3" key="1">
    <citation type="submission" date="2023-04" db="EMBL/GenBank/DDBJ databases">
        <title>A. sendaiensis sub sp. chiapanensis a novel subspecie with specific adaptation in bacterial cell wall isolated from an active volcano.</title>
        <authorList>
            <person name="Alvarez Gutierrez P.E."/>
            <person name="Ortiz Cortes L.Y."/>
        </authorList>
    </citation>
    <scope>NUCLEOTIDE SEQUENCE [LARGE SCALE GENOMIC DNA]</scope>
    <source>
        <strain evidence="2 3">PA2</strain>
    </source>
</reference>
<sequence>MQGETHRKPGPPMRNFGEHLLAEGDRQALEQWAIRDTPEEHTLAPKPEDGERIGQKRTTPIQPR</sequence>
<dbReference type="Proteomes" id="UP001529245">
    <property type="component" value="Unassembled WGS sequence"/>
</dbReference>
<feature type="region of interest" description="Disordered" evidence="1">
    <location>
        <begin position="35"/>
        <end position="64"/>
    </location>
</feature>
<protein>
    <submittedName>
        <fullName evidence="2">Uncharacterized protein</fullName>
    </submittedName>
</protein>
<evidence type="ECO:0000313" key="2">
    <source>
        <dbReference type="EMBL" id="MDI9260924.1"/>
    </source>
</evidence>
<proteinExistence type="predicted"/>
<comment type="caution">
    <text evidence="2">The sequence shown here is derived from an EMBL/GenBank/DDBJ whole genome shotgun (WGS) entry which is preliminary data.</text>
</comment>
<organism evidence="2 3">
    <name type="scientific">Alicyclobacillus sendaiensis PA2</name>
    <dbReference type="NCBI Taxonomy" id="3029425"/>
    <lineage>
        <taxon>Bacteria</taxon>
        <taxon>Bacillati</taxon>
        <taxon>Bacillota</taxon>
        <taxon>Bacilli</taxon>
        <taxon>Bacillales</taxon>
        <taxon>Alicyclobacillaceae</taxon>
        <taxon>Alicyclobacillus</taxon>
    </lineage>
</organism>
<evidence type="ECO:0000313" key="3">
    <source>
        <dbReference type="Proteomes" id="UP001529245"/>
    </source>
</evidence>
<keyword evidence="3" id="KW-1185">Reference proteome</keyword>
<dbReference type="RefSeq" id="WP_283204349.1">
    <property type="nucleotide sequence ID" value="NZ_JASGCB010000026.1"/>
</dbReference>
<feature type="compositionally biased region" description="Basic and acidic residues" evidence="1">
    <location>
        <begin position="36"/>
        <end position="54"/>
    </location>
</feature>